<feature type="coiled-coil region" evidence="6">
    <location>
        <begin position="328"/>
        <end position="386"/>
    </location>
</feature>
<keyword evidence="4 7" id="KW-1133">Transmembrane helix</keyword>
<keyword evidence="10" id="KW-1185">Reference proteome</keyword>
<protein>
    <submittedName>
        <fullName evidence="9">Wzz/FepE/Etk N-terminal domain-containing protein</fullName>
    </submittedName>
</protein>
<keyword evidence="3 7" id="KW-0812">Transmembrane</keyword>
<accession>A0ABT1XTC5</accession>
<comment type="subcellular location">
    <subcellularLocation>
        <location evidence="1">Cell membrane</location>
        <topology evidence="1">Multi-pass membrane protein</topology>
    </subcellularLocation>
</comment>
<evidence type="ECO:0000256" key="5">
    <source>
        <dbReference type="ARBA" id="ARBA00023136"/>
    </source>
</evidence>
<dbReference type="NCBIfam" id="TIGR03007">
    <property type="entry name" value="pepcterm_ChnLen"/>
    <property type="match status" value="1"/>
</dbReference>
<reference evidence="9 10" key="1">
    <citation type="submission" date="2022-08" db="EMBL/GenBank/DDBJ databases">
        <title>Polyphasic taxonomy analysis of Qipengyuania sp.RS5-5.</title>
        <authorList>
            <person name="Xamxidin M."/>
            <person name="Wu M."/>
        </authorList>
    </citation>
    <scope>NUCLEOTIDE SEQUENCE [LARGE SCALE GENOMIC DNA]</scope>
    <source>
        <strain evidence="9 10">RS5-5</strain>
    </source>
</reference>
<keyword evidence="6" id="KW-0175">Coiled coil</keyword>
<dbReference type="InterPro" id="IPR050445">
    <property type="entry name" value="Bact_polysacc_biosynth/exp"/>
</dbReference>
<keyword evidence="2" id="KW-1003">Cell membrane</keyword>
<dbReference type="InterPro" id="IPR003856">
    <property type="entry name" value="LPS_length_determ_N"/>
</dbReference>
<dbReference type="RefSeq" id="WP_257595465.1">
    <property type="nucleotide sequence ID" value="NZ_JANKHH010000004.1"/>
</dbReference>
<feature type="transmembrane region" description="Helical" evidence="7">
    <location>
        <begin position="417"/>
        <end position="437"/>
    </location>
</feature>
<feature type="domain" description="Polysaccharide chain length determinant N-terminal" evidence="8">
    <location>
        <begin position="7"/>
        <end position="91"/>
    </location>
</feature>
<evidence type="ECO:0000259" key="8">
    <source>
        <dbReference type="Pfam" id="PF02706"/>
    </source>
</evidence>
<dbReference type="EMBL" id="JANKHH010000004">
    <property type="protein sequence ID" value="MCR2833687.1"/>
    <property type="molecule type" value="Genomic_DNA"/>
</dbReference>
<feature type="coiled-coil region" evidence="6">
    <location>
        <begin position="172"/>
        <end position="234"/>
    </location>
</feature>
<comment type="caution">
    <text evidence="9">The sequence shown here is derived from an EMBL/GenBank/DDBJ whole genome shotgun (WGS) entry which is preliminary data.</text>
</comment>
<evidence type="ECO:0000256" key="1">
    <source>
        <dbReference type="ARBA" id="ARBA00004651"/>
    </source>
</evidence>
<evidence type="ECO:0000313" key="10">
    <source>
        <dbReference type="Proteomes" id="UP001206067"/>
    </source>
</evidence>
<name>A0ABT1XTC5_9SPHN</name>
<keyword evidence="5 7" id="KW-0472">Membrane</keyword>
<dbReference type="Pfam" id="PF02706">
    <property type="entry name" value="Wzz"/>
    <property type="match status" value="1"/>
</dbReference>
<evidence type="ECO:0000256" key="7">
    <source>
        <dbReference type="SAM" id="Phobius"/>
    </source>
</evidence>
<dbReference type="InterPro" id="IPR014345">
    <property type="entry name" value="XrtA_polysacc_chain"/>
</dbReference>
<organism evidence="9 10">
    <name type="scientific">Parerythrobacter lacustris</name>
    <dbReference type="NCBI Taxonomy" id="2969984"/>
    <lineage>
        <taxon>Bacteria</taxon>
        <taxon>Pseudomonadati</taxon>
        <taxon>Pseudomonadota</taxon>
        <taxon>Alphaproteobacteria</taxon>
        <taxon>Sphingomonadales</taxon>
        <taxon>Erythrobacteraceae</taxon>
        <taxon>Parerythrobacter</taxon>
    </lineage>
</organism>
<feature type="transmembrane region" description="Helical" evidence="7">
    <location>
        <begin position="481"/>
        <end position="501"/>
    </location>
</feature>
<dbReference type="PANTHER" id="PTHR32309">
    <property type="entry name" value="TYROSINE-PROTEIN KINASE"/>
    <property type="match status" value="1"/>
</dbReference>
<evidence type="ECO:0000256" key="3">
    <source>
        <dbReference type="ARBA" id="ARBA00022692"/>
    </source>
</evidence>
<evidence type="ECO:0000256" key="2">
    <source>
        <dbReference type="ARBA" id="ARBA00022475"/>
    </source>
</evidence>
<dbReference type="Proteomes" id="UP001206067">
    <property type="component" value="Unassembled WGS sequence"/>
</dbReference>
<evidence type="ECO:0000313" key="9">
    <source>
        <dbReference type="EMBL" id="MCR2833687.1"/>
    </source>
</evidence>
<evidence type="ECO:0000256" key="6">
    <source>
        <dbReference type="SAM" id="Coils"/>
    </source>
</evidence>
<evidence type="ECO:0000256" key="4">
    <source>
        <dbReference type="ARBA" id="ARBA00022989"/>
    </source>
</evidence>
<sequence length="507" mass="54745">MNEVFEDLRTAVYSVWRRRWLALCVAWGVCVLGWLVVALIPNKYESNARIYVQLDDVLAEQLEIAGGAERDITRVRQTLTSSVNLEKVIRSTRLGEGVDDPRKMQSAIESLTKAVEIKSEEDNLFELAAEIGKSDLSDSENAKLAQDVVQKLIDIFREENIAGNRGEVAETVVFLDKQLEDRKEELEAAEQRRIAFESEHPDLIGGADGVSSRLQTIRSELRDVEADLAAASAALAGIDGQLAGTPRTVAGGAGDTGSARAALGQAQSNLAGLQARGLTDSHPDVVSAKKQVDLLRRQAANENPNTTGSPNPAYSALLSIKSERQANVQALSARKAALNADLSSLMANQADEPAVAAEANRISRDYTVLKDKYDELLNNREEMRLRGQVENERSSFKFEVIDPPTSPRVPSAPNRPLLLLGVLFAGIAAGVGAAFAIGQLKSTFSTTGGLERALDLPVLGAISQTLTDAKRQLQRKRMKQFYGASAALGGLCVALLAIEFVQRGMVA</sequence>
<gene>
    <name evidence="9" type="ORF">NSO95_06990</name>
</gene>
<feature type="transmembrane region" description="Helical" evidence="7">
    <location>
        <begin position="20"/>
        <end position="40"/>
    </location>
</feature>
<dbReference type="PANTHER" id="PTHR32309:SF13">
    <property type="entry name" value="FERRIC ENTEROBACTIN TRANSPORT PROTEIN FEPE"/>
    <property type="match status" value="1"/>
</dbReference>
<proteinExistence type="predicted"/>